<evidence type="ECO:0000256" key="9">
    <source>
        <dbReference type="ARBA" id="ARBA00022833"/>
    </source>
</evidence>
<comment type="similarity">
    <text evidence="3">Belongs to the NSE2 family.</text>
</comment>
<dbReference type="GO" id="GO:0016925">
    <property type="term" value="P:protein sumoylation"/>
    <property type="evidence" value="ECO:0007669"/>
    <property type="project" value="UniProtKB-UniPathway"/>
</dbReference>
<dbReference type="InterPro" id="IPR013083">
    <property type="entry name" value="Znf_RING/FYVE/PHD"/>
</dbReference>
<evidence type="ECO:0000256" key="11">
    <source>
        <dbReference type="ARBA" id="ARBA00023242"/>
    </source>
</evidence>
<feature type="domain" description="SP-RING-type" evidence="14">
    <location>
        <begin position="346"/>
        <end position="426"/>
    </location>
</feature>
<keyword evidence="17" id="KW-1185">Reference proteome</keyword>
<evidence type="ECO:0000256" key="10">
    <source>
        <dbReference type="ARBA" id="ARBA00023110"/>
    </source>
</evidence>
<keyword evidence="5" id="KW-0808">Transferase</keyword>
<dbReference type="GO" id="GO:0016567">
    <property type="term" value="P:protein ubiquitination"/>
    <property type="evidence" value="ECO:0007669"/>
    <property type="project" value="InterPro"/>
</dbReference>
<dbReference type="Gene3D" id="3.30.40.10">
    <property type="entry name" value="Zinc/RING finger domain, C3HC4 (zinc finger)"/>
    <property type="match status" value="1"/>
</dbReference>
<keyword evidence="9" id="KW-0862">Zinc</keyword>
<dbReference type="GO" id="GO:0004842">
    <property type="term" value="F:ubiquitin-protein transferase activity"/>
    <property type="evidence" value="ECO:0007669"/>
    <property type="project" value="InterPro"/>
</dbReference>
<dbReference type="PANTHER" id="PTHR21330:SF1">
    <property type="entry name" value="E3 SUMO-PROTEIN LIGASE NSE2"/>
    <property type="match status" value="1"/>
</dbReference>
<evidence type="ECO:0000256" key="4">
    <source>
        <dbReference type="ARBA" id="ARBA00013194"/>
    </source>
</evidence>
<comment type="subcellular location">
    <subcellularLocation>
        <location evidence="1">Nucleus</location>
    </subcellularLocation>
</comment>
<feature type="compositionally biased region" description="Gly residues" evidence="13">
    <location>
        <begin position="324"/>
        <end position="343"/>
    </location>
</feature>
<dbReference type="EMBL" id="AZHD01000008">
    <property type="protein sequence ID" value="OAA61070.1"/>
    <property type="molecule type" value="Genomic_DNA"/>
</dbReference>
<dbReference type="PROSITE" id="PS51044">
    <property type="entry name" value="ZF_SP_RING"/>
    <property type="match status" value="1"/>
</dbReference>
<feature type="compositionally biased region" description="Acidic residues" evidence="13">
    <location>
        <begin position="227"/>
        <end position="238"/>
    </location>
</feature>
<comment type="caution">
    <text evidence="16">The sequence shown here is derived from an EMBL/GenBank/DDBJ whole genome shotgun (WGS) entry which is preliminary data.</text>
</comment>
<feature type="compositionally biased region" description="Basic and acidic residues" evidence="13">
    <location>
        <begin position="481"/>
        <end position="490"/>
    </location>
</feature>
<gene>
    <name evidence="16" type="ORF">SPI_05094</name>
</gene>
<dbReference type="GO" id="GO:0061665">
    <property type="term" value="F:SUMO ligase activity"/>
    <property type="evidence" value="ECO:0007669"/>
    <property type="project" value="TreeGrafter"/>
</dbReference>
<dbReference type="UniPathway" id="UPA00886"/>
<dbReference type="PANTHER" id="PTHR21330">
    <property type="entry name" value="E3 SUMO-PROTEIN LIGASE NSE2"/>
    <property type="match status" value="1"/>
</dbReference>
<evidence type="ECO:0000256" key="3">
    <source>
        <dbReference type="ARBA" id="ARBA00008212"/>
    </source>
</evidence>
<accession>A0A167TY58</accession>
<dbReference type="Proteomes" id="UP000076874">
    <property type="component" value="Unassembled WGS sequence"/>
</dbReference>
<keyword evidence="8" id="KW-0833">Ubl conjugation pathway</keyword>
<keyword evidence="10" id="KW-0697">Rotamase</keyword>
<dbReference type="GO" id="GO:0008270">
    <property type="term" value="F:zinc ion binding"/>
    <property type="evidence" value="ECO:0007669"/>
    <property type="project" value="UniProtKB-KW"/>
</dbReference>
<feature type="region of interest" description="Disordered" evidence="13">
    <location>
        <begin position="174"/>
        <end position="251"/>
    </location>
</feature>
<keyword evidence="10" id="KW-0413">Isomerase</keyword>
<evidence type="ECO:0000256" key="8">
    <source>
        <dbReference type="ARBA" id="ARBA00022786"/>
    </source>
</evidence>
<dbReference type="OrthoDB" id="26899at2759"/>
<dbReference type="GO" id="GO:0003755">
    <property type="term" value="F:peptidyl-prolyl cis-trans isomerase activity"/>
    <property type="evidence" value="ECO:0007669"/>
    <property type="project" value="UniProtKB-KW"/>
</dbReference>
<evidence type="ECO:0000256" key="1">
    <source>
        <dbReference type="ARBA" id="ARBA00004123"/>
    </source>
</evidence>
<feature type="region of interest" description="Disordered" evidence="13">
    <location>
        <begin position="455"/>
        <end position="490"/>
    </location>
</feature>
<protein>
    <recommendedName>
        <fullName evidence="4">peptidylprolyl isomerase</fullName>
        <ecNumber evidence="4">5.2.1.8</ecNumber>
    </recommendedName>
</protein>
<dbReference type="EC" id="5.2.1.8" evidence="4"/>
<dbReference type="GO" id="GO:0000724">
    <property type="term" value="P:double-strand break repair via homologous recombination"/>
    <property type="evidence" value="ECO:0007669"/>
    <property type="project" value="InterPro"/>
</dbReference>
<keyword evidence="11" id="KW-0539">Nucleus</keyword>
<comment type="pathway">
    <text evidence="2">Protein modification; protein sumoylation.</text>
</comment>
<proteinExistence type="inferred from homology"/>
<evidence type="ECO:0000259" key="15">
    <source>
        <dbReference type="PROSITE" id="PS51698"/>
    </source>
</evidence>
<evidence type="ECO:0000313" key="17">
    <source>
        <dbReference type="Proteomes" id="UP000076874"/>
    </source>
</evidence>
<reference evidence="16 17" key="1">
    <citation type="journal article" date="2016" name="Genome Biol. Evol.">
        <title>Divergent and convergent evolution of fungal pathogenicity.</title>
        <authorList>
            <person name="Shang Y."/>
            <person name="Xiao G."/>
            <person name="Zheng P."/>
            <person name="Cen K."/>
            <person name="Zhan S."/>
            <person name="Wang C."/>
        </authorList>
    </citation>
    <scope>NUCLEOTIDE SEQUENCE [LARGE SCALE GENOMIC DNA]</scope>
    <source>
        <strain evidence="16 17">RCEF 264</strain>
    </source>
</reference>
<dbReference type="GO" id="GO:0030915">
    <property type="term" value="C:Smc5-Smc6 complex"/>
    <property type="evidence" value="ECO:0007669"/>
    <property type="project" value="InterPro"/>
</dbReference>
<evidence type="ECO:0000256" key="6">
    <source>
        <dbReference type="ARBA" id="ARBA00022723"/>
    </source>
</evidence>
<evidence type="ECO:0000259" key="14">
    <source>
        <dbReference type="PROSITE" id="PS51044"/>
    </source>
</evidence>
<dbReference type="SUPFAM" id="SSF57850">
    <property type="entry name" value="RING/U-box"/>
    <property type="match status" value="1"/>
</dbReference>
<keyword evidence="7 12" id="KW-0863">Zinc-finger</keyword>
<dbReference type="GO" id="GO:0005634">
    <property type="term" value="C:nucleus"/>
    <property type="evidence" value="ECO:0007669"/>
    <property type="project" value="UniProtKB-SubCell"/>
</dbReference>
<dbReference type="InterPro" id="IPR003613">
    <property type="entry name" value="Ubox_domain"/>
</dbReference>
<evidence type="ECO:0000256" key="13">
    <source>
        <dbReference type="SAM" id="MobiDB-lite"/>
    </source>
</evidence>
<organism evidence="16 17">
    <name type="scientific">Niveomyces insectorum RCEF 264</name>
    <dbReference type="NCBI Taxonomy" id="1081102"/>
    <lineage>
        <taxon>Eukaryota</taxon>
        <taxon>Fungi</taxon>
        <taxon>Dikarya</taxon>
        <taxon>Ascomycota</taxon>
        <taxon>Pezizomycotina</taxon>
        <taxon>Sordariomycetes</taxon>
        <taxon>Hypocreomycetidae</taxon>
        <taxon>Hypocreales</taxon>
        <taxon>Cordycipitaceae</taxon>
        <taxon>Niveomyces</taxon>
    </lineage>
</organism>
<dbReference type="InterPro" id="IPR004181">
    <property type="entry name" value="Znf_MIZ"/>
</dbReference>
<feature type="domain" description="U-box" evidence="15">
    <location>
        <begin position="354"/>
        <end position="432"/>
    </location>
</feature>
<keyword evidence="6" id="KW-0479">Metal-binding</keyword>
<evidence type="ECO:0000256" key="12">
    <source>
        <dbReference type="PROSITE-ProRule" id="PRU00452"/>
    </source>
</evidence>
<dbReference type="CDD" id="cd16651">
    <property type="entry name" value="SPL-RING_NSE2"/>
    <property type="match status" value="1"/>
</dbReference>
<feature type="region of interest" description="Disordered" evidence="13">
    <location>
        <begin position="319"/>
        <end position="347"/>
    </location>
</feature>
<dbReference type="AlphaFoldDB" id="A0A167TY58"/>
<dbReference type="STRING" id="1081102.A0A167TY58"/>
<dbReference type="SMART" id="SM00504">
    <property type="entry name" value="Ubox"/>
    <property type="match status" value="1"/>
</dbReference>
<evidence type="ECO:0000256" key="2">
    <source>
        <dbReference type="ARBA" id="ARBA00004718"/>
    </source>
</evidence>
<feature type="region of interest" description="Disordered" evidence="13">
    <location>
        <begin position="1"/>
        <end position="55"/>
    </location>
</feature>
<evidence type="ECO:0000313" key="16">
    <source>
        <dbReference type="EMBL" id="OAA61070.1"/>
    </source>
</evidence>
<dbReference type="Pfam" id="PF11789">
    <property type="entry name" value="zf-Nse"/>
    <property type="match status" value="1"/>
</dbReference>
<dbReference type="PROSITE" id="PS51698">
    <property type="entry name" value="U_BOX"/>
    <property type="match status" value="1"/>
</dbReference>
<name>A0A167TY58_9HYPO</name>
<dbReference type="InterPro" id="IPR026846">
    <property type="entry name" value="Nse2(Mms21)"/>
</dbReference>
<evidence type="ECO:0000256" key="5">
    <source>
        <dbReference type="ARBA" id="ARBA00022679"/>
    </source>
</evidence>
<sequence>MSGRRGPGLLLQPKRSRQSGGDSLGSRSGARRSSPGAPSLLPELDELPPYEPLELPLDEGAVQKISEIFNSGAMLRNYDAHLKKAAELLRETVGNVNDAYSGRAAELQDVVERRRERGRNMPTRSEPELEKTVAMLADAVPLATRDVERQARRTIDLQMELEDERDALTATSATLLQGQLDRHARRRQDEEQGRRERRAAAAALAAETAAKDGGDEETQNSKKNGEDGDNGSDDEEQAENEKTPPSPPPASVVALLRDARATKAADYAQMTAYQKYGLNNDYITFKQTWHDAVYPDGEVVLPDASAWFDAAGEPAPYGPNSVGAAGGGGGGGSGGGEGGGGDGGGEDDELIVAREVVSFKCPLTLLTMKDPYRGRECRHTFEKSAIMEYLQQGPKTCPQTGCERVLKKSELVPNKRMLHQIERAERLAQRRNEAAATSDIEADDVDVDADVDVGMDASVDGNKQTKAADGLSEAETQARSVKRERFSRTR</sequence>
<evidence type="ECO:0000256" key="7">
    <source>
        <dbReference type="ARBA" id="ARBA00022771"/>
    </source>
</evidence>
<feature type="compositionally biased region" description="Low complexity" evidence="13">
    <location>
        <begin position="18"/>
        <end position="42"/>
    </location>
</feature>
<feature type="compositionally biased region" description="Basic and acidic residues" evidence="13">
    <location>
        <begin position="209"/>
        <end position="226"/>
    </location>
</feature>